<organism evidence="2 3">
    <name type="scientific">Streptomyces eurocidicus</name>
    <name type="common">Streptoverticillium eurocidicus</name>
    <dbReference type="NCBI Taxonomy" id="66423"/>
    <lineage>
        <taxon>Bacteria</taxon>
        <taxon>Bacillati</taxon>
        <taxon>Actinomycetota</taxon>
        <taxon>Actinomycetes</taxon>
        <taxon>Kitasatosporales</taxon>
        <taxon>Streptomycetaceae</taxon>
        <taxon>Streptomyces</taxon>
    </lineage>
</organism>
<dbReference type="EMBL" id="LGUI01000003">
    <property type="protein sequence ID" value="PNE33439.1"/>
    <property type="molecule type" value="Genomic_DNA"/>
</dbReference>
<comment type="caution">
    <text evidence="2">The sequence shown here is derived from an EMBL/GenBank/DDBJ whole genome shotgun (WGS) entry which is preliminary data.</text>
</comment>
<sequence length="109" mass="11846">MPEQDADELPFDVRFDAGSGEVVVMITYGNPPRQTMRRKTYASQEALAVAIAEHNHEAFLQARLANVLASAAINHLGADPVRLQKAVRALSDPTNTVPVGSILRGERQP</sequence>
<evidence type="ECO:0000313" key="1">
    <source>
        <dbReference type="EMBL" id="MBB5120478.1"/>
    </source>
</evidence>
<proteinExistence type="predicted"/>
<reference evidence="1 4" key="3">
    <citation type="submission" date="2020-08" db="EMBL/GenBank/DDBJ databases">
        <title>Genomic Encyclopedia of Type Strains, Phase III (KMG-III): the genomes of soil and plant-associated and newly described type strains.</title>
        <authorList>
            <person name="Whitman W."/>
        </authorList>
    </citation>
    <scope>NUCLEOTIDE SEQUENCE [LARGE SCALE GENOMIC DNA]</scope>
    <source>
        <strain evidence="1 4">CECT 3259</strain>
    </source>
</reference>
<dbReference type="EMBL" id="JACHJF010000012">
    <property type="protein sequence ID" value="MBB5120478.1"/>
    <property type="molecule type" value="Genomic_DNA"/>
</dbReference>
<dbReference type="Proteomes" id="UP000235945">
    <property type="component" value="Unassembled WGS sequence"/>
</dbReference>
<accession>A0A2N8NXF5</accession>
<evidence type="ECO:0000313" key="4">
    <source>
        <dbReference type="Proteomes" id="UP000528608"/>
    </source>
</evidence>
<dbReference type="AlphaFoldDB" id="A0A2N8NXF5"/>
<reference evidence="3" key="2">
    <citation type="submission" date="2015-07" db="EMBL/GenBank/DDBJ databases">
        <authorList>
            <person name="Graham D.E."/>
            <person name="Giannone R.J."/>
            <person name="Gulvik C.A."/>
            <person name="Hettich R.L."/>
            <person name="Klingeman D.M."/>
            <person name="Mahan K.M."/>
            <person name="Parry R.J."/>
            <person name="Spain J.C."/>
        </authorList>
    </citation>
    <scope>NUCLEOTIDE SEQUENCE [LARGE SCALE GENOMIC DNA]</scope>
    <source>
        <strain evidence="3">ATCC 27428</strain>
    </source>
</reference>
<protein>
    <submittedName>
        <fullName evidence="2">Uncharacterized protein</fullName>
    </submittedName>
</protein>
<dbReference type="OrthoDB" id="4240800at2"/>
<dbReference type="RefSeq" id="WP_102918219.1">
    <property type="nucleotide sequence ID" value="NZ_JACHJF010000012.1"/>
</dbReference>
<evidence type="ECO:0000313" key="3">
    <source>
        <dbReference type="Proteomes" id="UP000235945"/>
    </source>
</evidence>
<reference evidence="2" key="1">
    <citation type="submission" date="2015-07" db="EMBL/GenBank/DDBJ databases">
        <authorList>
            <person name="Noorani M."/>
        </authorList>
    </citation>
    <scope>NUCLEOTIDE SEQUENCE [LARGE SCALE GENOMIC DNA]</scope>
    <source>
        <strain evidence="2">ATCC 27428</strain>
    </source>
</reference>
<gene>
    <name evidence="2" type="ORF">AF335_11150</name>
    <name evidence="1" type="ORF">FHS36_003920</name>
</gene>
<dbReference type="Proteomes" id="UP000528608">
    <property type="component" value="Unassembled WGS sequence"/>
</dbReference>
<keyword evidence="3" id="KW-1185">Reference proteome</keyword>
<name>A0A2N8NXF5_STREU</name>
<evidence type="ECO:0000313" key="2">
    <source>
        <dbReference type="EMBL" id="PNE33439.1"/>
    </source>
</evidence>